<comment type="caution">
    <text evidence="5">The sequence shown here is derived from an EMBL/GenBank/DDBJ whole genome shotgun (WGS) entry which is preliminary data.</text>
</comment>
<evidence type="ECO:0000256" key="3">
    <source>
        <dbReference type="ARBA" id="ARBA00022691"/>
    </source>
</evidence>
<sequence length="189" mass="21370">MKPPYPFSGNISELRTDYDAVTLVDIGGGFGQAIKRLQTEYPSLKGRFILQDLPKTINQVDVAQAKKEGFEPMVHNFFNPQTIKGAKYYHLRRILHAWNDGLSIKILEATCAAMKDTPNYSRLLIHESVLPDVGCGYREAMFDLLMMQGGGMERTETQWYELLRKSGFKIVKIWRAEVGTIAVIEAVIA</sequence>
<keyword evidence="6" id="KW-1185">Reference proteome</keyword>
<feature type="non-terminal residue" evidence="5">
    <location>
        <position position="189"/>
    </location>
</feature>
<dbReference type="SUPFAM" id="SSF53335">
    <property type="entry name" value="S-adenosyl-L-methionine-dependent methyltransferases"/>
    <property type="match status" value="1"/>
</dbReference>
<dbReference type="InterPro" id="IPR001077">
    <property type="entry name" value="COMT_C"/>
</dbReference>
<organism evidence="5 6">
    <name type="scientific">Scytalidium lignicola</name>
    <name type="common">Hyphomycete</name>
    <dbReference type="NCBI Taxonomy" id="5539"/>
    <lineage>
        <taxon>Eukaryota</taxon>
        <taxon>Fungi</taxon>
        <taxon>Dikarya</taxon>
        <taxon>Ascomycota</taxon>
        <taxon>Pezizomycotina</taxon>
        <taxon>Leotiomycetes</taxon>
        <taxon>Leotiomycetes incertae sedis</taxon>
        <taxon>Scytalidium</taxon>
    </lineage>
</organism>
<dbReference type="Gene3D" id="3.40.50.150">
    <property type="entry name" value="Vaccinia Virus protein VP39"/>
    <property type="match status" value="1"/>
</dbReference>
<gene>
    <name evidence="5" type="ORF">B7463_g12598</name>
</gene>
<evidence type="ECO:0000256" key="2">
    <source>
        <dbReference type="ARBA" id="ARBA00022679"/>
    </source>
</evidence>
<accession>A0A3E2GRK9</accession>
<evidence type="ECO:0000313" key="6">
    <source>
        <dbReference type="Proteomes" id="UP000258309"/>
    </source>
</evidence>
<dbReference type="Pfam" id="PF00891">
    <property type="entry name" value="Methyltransf_2"/>
    <property type="match status" value="1"/>
</dbReference>
<evidence type="ECO:0000256" key="1">
    <source>
        <dbReference type="ARBA" id="ARBA00022603"/>
    </source>
</evidence>
<dbReference type="AlphaFoldDB" id="A0A3E2GRK9"/>
<feature type="domain" description="O-methyltransferase C-terminal" evidence="4">
    <location>
        <begin position="22"/>
        <end position="169"/>
    </location>
</feature>
<dbReference type="OrthoDB" id="1535081at2759"/>
<protein>
    <recommendedName>
        <fullName evidence="4">O-methyltransferase C-terminal domain-containing protein</fullName>
    </recommendedName>
</protein>
<dbReference type="InterPro" id="IPR016461">
    <property type="entry name" value="COMT-like"/>
</dbReference>
<dbReference type="PROSITE" id="PS51683">
    <property type="entry name" value="SAM_OMT_II"/>
    <property type="match status" value="1"/>
</dbReference>
<dbReference type="InterPro" id="IPR029063">
    <property type="entry name" value="SAM-dependent_MTases_sf"/>
</dbReference>
<dbReference type="PANTHER" id="PTHR43712:SF1">
    <property type="entry name" value="HYPOTHETICAL O-METHYLTRANSFERASE (EUROFUNG)-RELATED"/>
    <property type="match status" value="1"/>
</dbReference>
<dbReference type="EMBL" id="NCSJ02000633">
    <property type="protein sequence ID" value="RFU23739.1"/>
    <property type="molecule type" value="Genomic_DNA"/>
</dbReference>
<dbReference type="GO" id="GO:0008171">
    <property type="term" value="F:O-methyltransferase activity"/>
    <property type="evidence" value="ECO:0007669"/>
    <property type="project" value="InterPro"/>
</dbReference>
<keyword evidence="3" id="KW-0949">S-adenosyl-L-methionine</keyword>
<dbReference type="STRING" id="5539.A0A3E2GRK9"/>
<evidence type="ECO:0000259" key="4">
    <source>
        <dbReference type="Pfam" id="PF00891"/>
    </source>
</evidence>
<proteinExistence type="predicted"/>
<dbReference type="Proteomes" id="UP000258309">
    <property type="component" value="Unassembled WGS sequence"/>
</dbReference>
<dbReference type="GO" id="GO:0032259">
    <property type="term" value="P:methylation"/>
    <property type="evidence" value="ECO:0007669"/>
    <property type="project" value="UniProtKB-KW"/>
</dbReference>
<keyword evidence="1" id="KW-0489">Methyltransferase</keyword>
<keyword evidence="2" id="KW-0808">Transferase</keyword>
<dbReference type="PANTHER" id="PTHR43712">
    <property type="entry name" value="PUTATIVE (AFU_ORTHOLOGUE AFUA_4G14580)-RELATED"/>
    <property type="match status" value="1"/>
</dbReference>
<feature type="non-terminal residue" evidence="5">
    <location>
        <position position="1"/>
    </location>
</feature>
<evidence type="ECO:0000313" key="5">
    <source>
        <dbReference type="EMBL" id="RFU23739.1"/>
    </source>
</evidence>
<name>A0A3E2GRK9_SCYLI</name>
<reference evidence="5 6" key="1">
    <citation type="submission" date="2018-05" db="EMBL/GenBank/DDBJ databases">
        <title>Draft genome sequence of Scytalidium lignicola DSM 105466, a ubiquitous saprotrophic fungus.</title>
        <authorList>
            <person name="Buettner E."/>
            <person name="Gebauer A.M."/>
            <person name="Hofrichter M."/>
            <person name="Liers C."/>
            <person name="Kellner H."/>
        </authorList>
    </citation>
    <scope>NUCLEOTIDE SEQUENCE [LARGE SCALE GENOMIC DNA]</scope>
    <source>
        <strain evidence="5 6">DSM 105466</strain>
    </source>
</reference>
<dbReference type="OMA" id="CERTEET"/>